<dbReference type="AlphaFoldDB" id="S8CVL3"/>
<name>S8CVL3_9LAMI</name>
<dbReference type="Gene3D" id="1.20.5.4130">
    <property type="match status" value="1"/>
</dbReference>
<comment type="caution">
    <text evidence="1">The sequence shown here is derived from an EMBL/GenBank/DDBJ whole genome shotgun (WGS) entry which is preliminary data.</text>
</comment>
<dbReference type="Proteomes" id="UP000015453">
    <property type="component" value="Unassembled WGS sequence"/>
</dbReference>
<feature type="non-terminal residue" evidence="1">
    <location>
        <position position="160"/>
    </location>
</feature>
<evidence type="ECO:0000313" key="1">
    <source>
        <dbReference type="EMBL" id="EPS70835.1"/>
    </source>
</evidence>
<accession>S8CVL3</accession>
<gene>
    <name evidence="1" type="ORF">M569_03924</name>
</gene>
<proteinExistence type="predicted"/>
<sequence>MAAYSALLTLARNIQDQMHGDLPHQDLKLLLETSVQLQDIMENCPQPTLSQAFEARIRDYAYRAADAIEFDFLQLLQHNKLQELSDEAASLVLEATRKLRAAIATDDSIMQFKGSSSSSSSSSVLHTHGGATRKVRLYSDNEKLEERLYEGCSERQVIPI</sequence>
<organism evidence="1 2">
    <name type="scientific">Genlisea aurea</name>
    <dbReference type="NCBI Taxonomy" id="192259"/>
    <lineage>
        <taxon>Eukaryota</taxon>
        <taxon>Viridiplantae</taxon>
        <taxon>Streptophyta</taxon>
        <taxon>Embryophyta</taxon>
        <taxon>Tracheophyta</taxon>
        <taxon>Spermatophyta</taxon>
        <taxon>Magnoliopsida</taxon>
        <taxon>eudicotyledons</taxon>
        <taxon>Gunneridae</taxon>
        <taxon>Pentapetalae</taxon>
        <taxon>asterids</taxon>
        <taxon>lamiids</taxon>
        <taxon>Lamiales</taxon>
        <taxon>Lentibulariaceae</taxon>
        <taxon>Genlisea</taxon>
    </lineage>
</organism>
<reference evidence="1 2" key="1">
    <citation type="journal article" date="2013" name="BMC Genomics">
        <title>The miniature genome of a carnivorous plant Genlisea aurea contains a low number of genes and short non-coding sequences.</title>
        <authorList>
            <person name="Leushkin E.V."/>
            <person name="Sutormin R.A."/>
            <person name="Nabieva E.R."/>
            <person name="Penin A.A."/>
            <person name="Kondrashov A.S."/>
            <person name="Logacheva M.D."/>
        </authorList>
    </citation>
    <scope>NUCLEOTIDE SEQUENCE [LARGE SCALE GENOMIC DNA]</scope>
</reference>
<keyword evidence="2" id="KW-1185">Reference proteome</keyword>
<evidence type="ECO:0000313" key="2">
    <source>
        <dbReference type="Proteomes" id="UP000015453"/>
    </source>
</evidence>
<protein>
    <submittedName>
        <fullName evidence="1">Uncharacterized protein</fullName>
    </submittedName>
</protein>
<dbReference type="EMBL" id="AUSU01001514">
    <property type="protein sequence ID" value="EPS70835.1"/>
    <property type="molecule type" value="Genomic_DNA"/>
</dbReference>